<accession>A0A9D4LG94</accession>
<sequence length="63" mass="7199">MSRPTDVFFGFETAETEEKQESCVFLSVTVTPSNADRYNVESGVDNFMWTATFMKMKKPPSNH</sequence>
<proteinExistence type="predicted"/>
<gene>
    <name evidence="1" type="ORF">DPMN_100155</name>
</gene>
<evidence type="ECO:0000313" key="2">
    <source>
        <dbReference type="Proteomes" id="UP000828390"/>
    </source>
</evidence>
<reference evidence="1" key="1">
    <citation type="journal article" date="2019" name="bioRxiv">
        <title>The Genome of the Zebra Mussel, Dreissena polymorpha: A Resource for Invasive Species Research.</title>
        <authorList>
            <person name="McCartney M.A."/>
            <person name="Auch B."/>
            <person name="Kono T."/>
            <person name="Mallez S."/>
            <person name="Zhang Y."/>
            <person name="Obille A."/>
            <person name="Becker A."/>
            <person name="Abrahante J.E."/>
            <person name="Garbe J."/>
            <person name="Badalamenti J.P."/>
            <person name="Herman A."/>
            <person name="Mangelson H."/>
            <person name="Liachko I."/>
            <person name="Sullivan S."/>
            <person name="Sone E.D."/>
            <person name="Koren S."/>
            <person name="Silverstein K.A.T."/>
            <person name="Beckman K.B."/>
            <person name="Gohl D.M."/>
        </authorList>
    </citation>
    <scope>NUCLEOTIDE SEQUENCE</scope>
    <source>
        <strain evidence="1">Duluth1</strain>
        <tissue evidence="1">Whole animal</tissue>
    </source>
</reference>
<comment type="caution">
    <text evidence="1">The sequence shown here is derived from an EMBL/GenBank/DDBJ whole genome shotgun (WGS) entry which is preliminary data.</text>
</comment>
<evidence type="ECO:0000313" key="1">
    <source>
        <dbReference type="EMBL" id="KAH3857545.1"/>
    </source>
</evidence>
<dbReference type="AlphaFoldDB" id="A0A9D4LG94"/>
<dbReference type="Proteomes" id="UP000828390">
    <property type="component" value="Unassembled WGS sequence"/>
</dbReference>
<dbReference type="EMBL" id="JAIWYP010000003">
    <property type="protein sequence ID" value="KAH3857545.1"/>
    <property type="molecule type" value="Genomic_DNA"/>
</dbReference>
<keyword evidence="2" id="KW-1185">Reference proteome</keyword>
<reference evidence="1" key="2">
    <citation type="submission" date="2020-11" db="EMBL/GenBank/DDBJ databases">
        <authorList>
            <person name="McCartney M.A."/>
            <person name="Auch B."/>
            <person name="Kono T."/>
            <person name="Mallez S."/>
            <person name="Becker A."/>
            <person name="Gohl D.M."/>
            <person name="Silverstein K.A.T."/>
            <person name="Koren S."/>
            <person name="Bechman K.B."/>
            <person name="Herman A."/>
            <person name="Abrahante J.E."/>
            <person name="Garbe J."/>
        </authorList>
    </citation>
    <scope>NUCLEOTIDE SEQUENCE</scope>
    <source>
        <strain evidence="1">Duluth1</strain>
        <tissue evidence="1">Whole animal</tissue>
    </source>
</reference>
<organism evidence="1 2">
    <name type="scientific">Dreissena polymorpha</name>
    <name type="common">Zebra mussel</name>
    <name type="synonym">Mytilus polymorpha</name>
    <dbReference type="NCBI Taxonomy" id="45954"/>
    <lineage>
        <taxon>Eukaryota</taxon>
        <taxon>Metazoa</taxon>
        <taxon>Spiralia</taxon>
        <taxon>Lophotrochozoa</taxon>
        <taxon>Mollusca</taxon>
        <taxon>Bivalvia</taxon>
        <taxon>Autobranchia</taxon>
        <taxon>Heteroconchia</taxon>
        <taxon>Euheterodonta</taxon>
        <taxon>Imparidentia</taxon>
        <taxon>Neoheterodontei</taxon>
        <taxon>Myida</taxon>
        <taxon>Dreissenoidea</taxon>
        <taxon>Dreissenidae</taxon>
        <taxon>Dreissena</taxon>
    </lineage>
</organism>
<name>A0A9D4LG94_DREPO</name>
<protein>
    <submittedName>
        <fullName evidence="1">Uncharacterized protein</fullName>
    </submittedName>
</protein>